<gene>
    <name evidence="1" type="ORF">HZA61_15265</name>
</gene>
<evidence type="ECO:0000313" key="2">
    <source>
        <dbReference type="Proteomes" id="UP000696931"/>
    </source>
</evidence>
<dbReference type="Proteomes" id="UP000696931">
    <property type="component" value="Unassembled WGS sequence"/>
</dbReference>
<dbReference type="EMBL" id="JACRIW010000110">
    <property type="protein sequence ID" value="MBI5170847.1"/>
    <property type="molecule type" value="Genomic_DNA"/>
</dbReference>
<name>A0A933W9P2_UNCEI</name>
<accession>A0A933W9P2</accession>
<evidence type="ECO:0000313" key="1">
    <source>
        <dbReference type="EMBL" id="MBI5170847.1"/>
    </source>
</evidence>
<reference evidence="1" key="1">
    <citation type="submission" date="2020-07" db="EMBL/GenBank/DDBJ databases">
        <title>Huge and variable diversity of episymbiotic CPR bacteria and DPANN archaea in groundwater ecosystems.</title>
        <authorList>
            <person name="He C.Y."/>
            <person name="Keren R."/>
            <person name="Whittaker M."/>
            <person name="Farag I.F."/>
            <person name="Doudna J."/>
            <person name="Cate J.H.D."/>
            <person name="Banfield J.F."/>
        </authorList>
    </citation>
    <scope>NUCLEOTIDE SEQUENCE</scope>
    <source>
        <strain evidence="1">NC_groundwater_1813_Pr3_B-0.1um_71_17</strain>
    </source>
</reference>
<protein>
    <submittedName>
        <fullName evidence="1">Uncharacterized protein</fullName>
    </submittedName>
</protein>
<comment type="caution">
    <text evidence="1">The sequence shown here is derived from an EMBL/GenBank/DDBJ whole genome shotgun (WGS) entry which is preliminary data.</text>
</comment>
<dbReference type="AlphaFoldDB" id="A0A933W9P2"/>
<organism evidence="1 2">
    <name type="scientific">Eiseniibacteriota bacterium</name>
    <dbReference type="NCBI Taxonomy" id="2212470"/>
    <lineage>
        <taxon>Bacteria</taxon>
        <taxon>Candidatus Eiseniibacteriota</taxon>
    </lineage>
</organism>
<proteinExistence type="predicted"/>
<sequence length="76" mass="8625">MNFSTPMTASADASRRMPASVSARLDAADAAVSSLREEQRRLERLGFELPLARCHQQLRYWSFVRAICSLPREVRS</sequence>